<dbReference type="OrthoDB" id="8964853at2759"/>
<evidence type="ECO:0000259" key="8">
    <source>
        <dbReference type="PROSITE" id="PS50888"/>
    </source>
</evidence>
<dbReference type="Proteomes" id="UP000192596">
    <property type="component" value="Unassembled WGS sequence"/>
</dbReference>
<keyword evidence="6" id="KW-0175">Coiled coil</keyword>
<dbReference type="GO" id="GO:0045944">
    <property type="term" value="P:positive regulation of transcription by RNA polymerase II"/>
    <property type="evidence" value="ECO:0007669"/>
    <property type="project" value="TreeGrafter"/>
</dbReference>
<dbReference type="InParanoid" id="A0A1V8T4E1"/>
<gene>
    <name evidence="9" type="ORF">B0A48_08874</name>
</gene>
<keyword evidence="2" id="KW-0238">DNA-binding</keyword>
<evidence type="ECO:0000256" key="6">
    <source>
        <dbReference type="SAM" id="Coils"/>
    </source>
</evidence>
<evidence type="ECO:0000256" key="1">
    <source>
        <dbReference type="ARBA" id="ARBA00023015"/>
    </source>
</evidence>
<evidence type="ECO:0000256" key="7">
    <source>
        <dbReference type="SAM" id="MobiDB-lite"/>
    </source>
</evidence>
<organism evidence="9 10">
    <name type="scientific">Cryoendolithus antarcticus</name>
    <dbReference type="NCBI Taxonomy" id="1507870"/>
    <lineage>
        <taxon>Eukaryota</taxon>
        <taxon>Fungi</taxon>
        <taxon>Dikarya</taxon>
        <taxon>Ascomycota</taxon>
        <taxon>Pezizomycotina</taxon>
        <taxon>Dothideomycetes</taxon>
        <taxon>Dothideomycetidae</taxon>
        <taxon>Cladosporiales</taxon>
        <taxon>Cladosporiaceae</taxon>
        <taxon>Cryoendolithus</taxon>
    </lineage>
</organism>
<evidence type="ECO:0000313" key="9">
    <source>
        <dbReference type="EMBL" id="OQO06286.1"/>
    </source>
</evidence>
<comment type="caution">
    <text evidence="9">The sequence shown here is derived from an EMBL/GenBank/DDBJ whole genome shotgun (WGS) entry which is preliminary data.</text>
</comment>
<dbReference type="Pfam" id="PF00010">
    <property type="entry name" value="HLH"/>
    <property type="match status" value="1"/>
</dbReference>
<evidence type="ECO:0000313" key="10">
    <source>
        <dbReference type="Proteomes" id="UP000192596"/>
    </source>
</evidence>
<dbReference type="GO" id="GO:0090575">
    <property type="term" value="C:RNA polymerase II transcription regulator complex"/>
    <property type="evidence" value="ECO:0007669"/>
    <property type="project" value="TreeGrafter"/>
</dbReference>
<keyword evidence="5" id="KW-0539">Nucleus</keyword>
<proteinExistence type="predicted"/>
<dbReference type="InterPro" id="IPR036638">
    <property type="entry name" value="HLH_DNA-bd_sf"/>
</dbReference>
<feature type="domain" description="BHLH" evidence="8">
    <location>
        <begin position="27"/>
        <end position="81"/>
    </location>
</feature>
<accession>A0A1V8T4E1</accession>
<evidence type="ECO:0000256" key="3">
    <source>
        <dbReference type="ARBA" id="ARBA00023159"/>
    </source>
</evidence>
<dbReference type="SMART" id="SM00353">
    <property type="entry name" value="HLH"/>
    <property type="match status" value="1"/>
</dbReference>
<dbReference type="GO" id="GO:0046983">
    <property type="term" value="F:protein dimerization activity"/>
    <property type="evidence" value="ECO:0007669"/>
    <property type="project" value="InterPro"/>
</dbReference>
<dbReference type="PANTHER" id="PTHR10328">
    <property type="entry name" value="PROTEIN MAX MYC-ASSOCIATED FACTOR X"/>
    <property type="match status" value="1"/>
</dbReference>
<evidence type="ECO:0000256" key="2">
    <source>
        <dbReference type="ARBA" id="ARBA00023125"/>
    </source>
</evidence>
<dbReference type="PANTHER" id="PTHR10328:SF3">
    <property type="entry name" value="PROTEIN MAX"/>
    <property type="match status" value="1"/>
</dbReference>
<name>A0A1V8T4E1_9PEZI</name>
<keyword evidence="10" id="KW-1185">Reference proteome</keyword>
<dbReference type="GO" id="GO:0003700">
    <property type="term" value="F:DNA-binding transcription factor activity"/>
    <property type="evidence" value="ECO:0007669"/>
    <property type="project" value="TreeGrafter"/>
</dbReference>
<keyword evidence="4" id="KW-0804">Transcription</keyword>
<sequence>MDGSPEDEQSPNSRQRSQKRQRQWSLEDRAKHRVLERERREAFNDRLMELATLLPNLEGVPESRLSKHVIVEESVKHHREQQRQLDESVRRCEELQRERDQLLAEARSWRQGPAHADPIQQASVPMAPVDAVYALPNALHGSAVSFFPGLSTHDPSFTTNVIAVRHSLVSAPEPPLPELTLNGTYEGSNPLDWAGETIAWPAYVPPDAVPSDMDWLQPSHNMASVDGIWMNGSVNNRPLQEANTLDLWNGYPMHTGFTTA</sequence>
<dbReference type="InterPro" id="IPR011598">
    <property type="entry name" value="bHLH_dom"/>
</dbReference>
<dbReference type="AlphaFoldDB" id="A0A1V8T4E1"/>
<dbReference type="PROSITE" id="PS50888">
    <property type="entry name" value="BHLH"/>
    <property type="match status" value="1"/>
</dbReference>
<dbReference type="STRING" id="1507870.A0A1V8T4E1"/>
<dbReference type="SUPFAM" id="SSF47459">
    <property type="entry name" value="HLH, helix-loop-helix DNA-binding domain"/>
    <property type="match status" value="1"/>
</dbReference>
<protein>
    <recommendedName>
        <fullName evidence="8">BHLH domain-containing protein</fullName>
    </recommendedName>
</protein>
<evidence type="ECO:0000256" key="4">
    <source>
        <dbReference type="ARBA" id="ARBA00023163"/>
    </source>
</evidence>
<dbReference type="Gene3D" id="4.10.280.10">
    <property type="entry name" value="Helix-loop-helix DNA-binding domain"/>
    <property type="match status" value="1"/>
</dbReference>
<evidence type="ECO:0000256" key="5">
    <source>
        <dbReference type="ARBA" id="ARBA00023242"/>
    </source>
</evidence>
<keyword evidence="1" id="KW-0805">Transcription regulation</keyword>
<feature type="coiled-coil region" evidence="6">
    <location>
        <begin position="78"/>
        <end position="112"/>
    </location>
</feature>
<reference evidence="10" key="1">
    <citation type="submission" date="2017-03" db="EMBL/GenBank/DDBJ databases">
        <title>Genomes of endolithic fungi from Antarctica.</title>
        <authorList>
            <person name="Coleine C."/>
            <person name="Masonjones S."/>
            <person name="Stajich J.E."/>
        </authorList>
    </citation>
    <scope>NUCLEOTIDE SEQUENCE [LARGE SCALE GENOMIC DNA]</scope>
    <source>
        <strain evidence="10">CCFEE 5527</strain>
    </source>
</reference>
<keyword evidence="3" id="KW-0010">Activator</keyword>
<dbReference type="EMBL" id="NAJO01000017">
    <property type="protein sequence ID" value="OQO06286.1"/>
    <property type="molecule type" value="Genomic_DNA"/>
</dbReference>
<dbReference type="GO" id="GO:0003677">
    <property type="term" value="F:DNA binding"/>
    <property type="evidence" value="ECO:0007669"/>
    <property type="project" value="UniProtKB-KW"/>
</dbReference>
<feature type="region of interest" description="Disordered" evidence="7">
    <location>
        <begin position="1"/>
        <end position="31"/>
    </location>
</feature>